<gene>
    <name evidence="3" type="ORF">DQQ10_27200</name>
</gene>
<feature type="domain" description="Glycosyltransferase subfamily 4-like N-terminal" evidence="2">
    <location>
        <begin position="3"/>
        <end position="146"/>
    </location>
</feature>
<keyword evidence="3" id="KW-0808">Transferase</keyword>
<dbReference type="InterPro" id="IPR001296">
    <property type="entry name" value="Glyco_trans_1"/>
</dbReference>
<comment type="caution">
    <text evidence="3">The sequence shown here is derived from an EMBL/GenBank/DDBJ whole genome shotgun (WGS) entry which is preliminary data.</text>
</comment>
<dbReference type="Proteomes" id="UP000251889">
    <property type="component" value="Unassembled WGS sequence"/>
</dbReference>
<evidence type="ECO:0000259" key="2">
    <source>
        <dbReference type="Pfam" id="PF13477"/>
    </source>
</evidence>
<dbReference type="AlphaFoldDB" id="A0A364XVY9"/>
<organism evidence="3 4">
    <name type="scientific">Pseudochryseolinea flava</name>
    <dbReference type="NCBI Taxonomy" id="2059302"/>
    <lineage>
        <taxon>Bacteria</taxon>
        <taxon>Pseudomonadati</taxon>
        <taxon>Bacteroidota</taxon>
        <taxon>Cytophagia</taxon>
        <taxon>Cytophagales</taxon>
        <taxon>Fulvivirgaceae</taxon>
        <taxon>Pseudochryseolinea</taxon>
    </lineage>
</organism>
<sequence length="370" mass="41649">MRIAIVLNTSWNIYNFRMNFVKTLIEKGYEVHTIAPIDDYAHFLVEAGCIHHAVKMDSRGANPIKDAALIVELLMIYRKIKPDIILHYTIKPNVYGTLAAAILRIPVVNNVCGLGTVFLKDNLVSAIAIGLYKFAFRFADKVFFQNPDDLKLFLDKKLVHPQAVDLVPGSGIDLEHFTPKRYERNDRFTFLLISRLITDKGVLEYIEAVKKLRSSGVDARFQILGAMDPEHKRGIKTEVVNDWIKSGTIEYLGTTDDVRMFIDKADCIVLPSYREGTPRTLLEAASSSKPIIATDVPGCNHVVTDNYNGFLCKLKDSDDLADKMKKMAGLPANALQRFGENGRTKMEAEYSQTLVINKYLAALEKFKRAS</sequence>
<dbReference type="SUPFAM" id="SSF53756">
    <property type="entry name" value="UDP-Glycosyltransferase/glycogen phosphorylase"/>
    <property type="match status" value="1"/>
</dbReference>
<reference evidence="3 4" key="1">
    <citation type="submission" date="2018-06" db="EMBL/GenBank/DDBJ databases">
        <title>Chryseolinea flavus sp. nov., a member of the phylum Bacteroidetes isolated from soil.</title>
        <authorList>
            <person name="Li Y."/>
            <person name="Wang J."/>
        </authorList>
    </citation>
    <scope>NUCLEOTIDE SEQUENCE [LARGE SCALE GENOMIC DNA]</scope>
    <source>
        <strain evidence="3 4">SDU1-6</strain>
    </source>
</reference>
<dbReference type="InterPro" id="IPR028098">
    <property type="entry name" value="Glyco_trans_4-like_N"/>
</dbReference>
<dbReference type="OrthoDB" id="9790710at2"/>
<dbReference type="RefSeq" id="WP_112750110.1">
    <property type="nucleotide sequence ID" value="NZ_QMFY01000030.1"/>
</dbReference>
<dbReference type="Pfam" id="PF13477">
    <property type="entry name" value="Glyco_trans_4_2"/>
    <property type="match status" value="1"/>
</dbReference>
<name>A0A364XVY9_9BACT</name>
<evidence type="ECO:0000313" key="4">
    <source>
        <dbReference type="Proteomes" id="UP000251889"/>
    </source>
</evidence>
<protein>
    <submittedName>
        <fullName evidence="3">Glycosyltransferase family 1 protein</fullName>
    </submittedName>
</protein>
<keyword evidence="4" id="KW-1185">Reference proteome</keyword>
<dbReference type="PANTHER" id="PTHR12526:SF638">
    <property type="entry name" value="SPORE COAT PROTEIN SA"/>
    <property type="match status" value="1"/>
</dbReference>
<dbReference type="Gene3D" id="3.40.50.2000">
    <property type="entry name" value="Glycogen Phosphorylase B"/>
    <property type="match status" value="2"/>
</dbReference>
<dbReference type="EMBL" id="QMFY01000030">
    <property type="protein sequence ID" value="RAV97677.1"/>
    <property type="molecule type" value="Genomic_DNA"/>
</dbReference>
<evidence type="ECO:0000259" key="1">
    <source>
        <dbReference type="Pfam" id="PF00534"/>
    </source>
</evidence>
<proteinExistence type="predicted"/>
<dbReference type="Pfam" id="PF00534">
    <property type="entry name" value="Glycos_transf_1"/>
    <property type="match status" value="1"/>
</dbReference>
<dbReference type="CDD" id="cd03808">
    <property type="entry name" value="GT4_CapM-like"/>
    <property type="match status" value="1"/>
</dbReference>
<dbReference type="PANTHER" id="PTHR12526">
    <property type="entry name" value="GLYCOSYLTRANSFERASE"/>
    <property type="match status" value="1"/>
</dbReference>
<feature type="domain" description="Glycosyl transferase family 1" evidence="1">
    <location>
        <begin position="183"/>
        <end position="344"/>
    </location>
</feature>
<dbReference type="GO" id="GO:0016757">
    <property type="term" value="F:glycosyltransferase activity"/>
    <property type="evidence" value="ECO:0007669"/>
    <property type="project" value="InterPro"/>
</dbReference>
<evidence type="ECO:0000313" key="3">
    <source>
        <dbReference type="EMBL" id="RAV97677.1"/>
    </source>
</evidence>
<accession>A0A364XVY9</accession>